<dbReference type="STRING" id="1440762.Y882_02980"/>
<dbReference type="AlphaFoldDB" id="A0A0G9HCP6"/>
<protein>
    <recommendedName>
        <fullName evidence="4">Transmembrane protein</fullName>
    </recommendedName>
</protein>
<evidence type="ECO:0000313" key="3">
    <source>
        <dbReference type="Proteomes" id="UP000035481"/>
    </source>
</evidence>
<gene>
    <name evidence="2" type="ORF">Y882_02980</name>
</gene>
<dbReference type="RefSeq" id="WP_046970374.1">
    <property type="nucleotide sequence ID" value="NZ_JPLA01000006.1"/>
</dbReference>
<comment type="caution">
    <text evidence="2">The sequence shown here is derived from an EMBL/GenBank/DDBJ whole genome shotgun (WGS) entry which is preliminary data.</text>
</comment>
<feature type="transmembrane region" description="Helical" evidence="1">
    <location>
        <begin position="6"/>
        <end position="32"/>
    </location>
</feature>
<feature type="transmembrane region" description="Helical" evidence="1">
    <location>
        <begin position="80"/>
        <end position="104"/>
    </location>
</feature>
<organism evidence="2 3">
    <name type="scientific">Dyella japonica DSM 16301</name>
    <dbReference type="NCBI Taxonomy" id="1440762"/>
    <lineage>
        <taxon>Bacteria</taxon>
        <taxon>Pseudomonadati</taxon>
        <taxon>Pseudomonadota</taxon>
        <taxon>Gammaproteobacteria</taxon>
        <taxon>Lysobacterales</taxon>
        <taxon>Rhodanobacteraceae</taxon>
        <taxon>Dyella</taxon>
    </lineage>
</organism>
<dbReference type="Proteomes" id="UP000035481">
    <property type="component" value="Unassembled WGS sequence"/>
</dbReference>
<keyword evidence="1" id="KW-1133">Transmembrane helix</keyword>
<evidence type="ECO:0000313" key="2">
    <source>
        <dbReference type="EMBL" id="KLD65487.1"/>
    </source>
</evidence>
<accession>A0A0G9HCP6</accession>
<sequence>MEGIAPIYAWIFGNSPMFIAAVVGMGLSAVLWPTARTAALLILLACALQLLITLANAAVYGWYLPHATTQGTMAGVRGVLMIWSVAASLLHAIAFGLLIWAAFVGRRQAPAASR</sequence>
<keyword evidence="1" id="KW-0472">Membrane</keyword>
<name>A0A0G9HCP6_9GAMM</name>
<keyword evidence="1" id="KW-0812">Transmembrane</keyword>
<feature type="transmembrane region" description="Helical" evidence="1">
    <location>
        <begin position="39"/>
        <end position="60"/>
    </location>
</feature>
<evidence type="ECO:0000256" key="1">
    <source>
        <dbReference type="SAM" id="Phobius"/>
    </source>
</evidence>
<dbReference type="PATRIC" id="fig|1440762.4.peg.3373"/>
<evidence type="ECO:0008006" key="4">
    <source>
        <dbReference type="Google" id="ProtNLM"/>
    </source>
</evidence>
<reference evidence="2 3" key="1">
    <citation type="journal article" date="2015" name="Antonie Van Leeuwenhoek">
        <title>A phylogenomic and molecular marker based taxonomic framework for the order Xanthomonadales: proposal to transfer the families Algiphilaceae and Solimonadaceae to the order Nevskiales ord. nov. and to create a new family within the order Xanthomonadales, the family Rhodanobacteraceae fam. nov., containing the genus Rhodanobacter and its closest relatives.</title>
        <authorList>
            <person name="Naushad S."/>
            <person name="Adeolu M."/>
            <person name="Wong S."/>
            <person name="Sohail M."/>
            <person name="Schellhorn H.E."/>
            <person name="Gupta R.S."/>
        </authorList>
    </citation>
    <scope>NUCLEOTIDE SEQUENCE [LARGE SCALE GENOMIC DNA]</scope>
    <source>
        <strain evidence="2 3">DSM 16301</strain>
    </source>
</reference>
<proteinExistence type="predicted"/>
<dbReference type="OrthoDB" id="5957131at2"/>
<dbReference type="EMBL" id="JPLA01000006">
    <property type="protein sequence ID" value="KLD65487.1"/>
    <property type="molecule type" value="Genomic_DNA"/>
</dbReference>